<evidence type="ECO:0000256" key="2">
    <source>
        <dbReference type="ARBA" id="ARBA00023052"/>
    </source>
</evidence>
<keyword evidence="8" id="KW-1185">Reference proteome</keyword>
<accession>A0ABW8F5X3</accession>
<dbReference type="EMBL" id="JBIVGG010000001">
    <property type="protein sequence ID" value="MFJ4077434.1"/>
    <property type="molecule type" value="Genomic_DNA"/>
</dbReference>
<proteinExistence type="inferred from homology"/>
<evidence type="ECO:0000313" key="8">
    <source>
        <dbReference type="Proteomes" id="UP001617511"/>
    </source>
</evidence>
<feature type="domain" description="Thiamine pyrophosphate enzyme TPP-binding" evidence="5">
    <location>
        <begin position="420"/>
        <end position="577"/>
    </location>
</feature>
<evidence type="ECO:0000313" key="7">
    <source>
        <dbReference type="EMBL" id="MFJ4077434.1"/>
    </source>
</evidence>
<dbReference type="InterPro" id="IPR045229">
    <property type="entry name" value="TPP_enz"/>
</dbReference>
<dbReference type="InterPro" id="IPR012001">
    <property type="entry name" value="Thiamin_PyroP_enz_TPP-bd_dom"/>
</dbReference>
<dbReference type="InterPro" id="IPR029035">
    <property type="entry name" value="DHS-like_NAD/FAD-binding_dom"/>
</dbReference>
<keyword evidence="7" id="KW-0378">Hydrolase</keyword>
<dbReference type="RefSeq" id="WP_402069019.1">
    <property type="nucleotide sequence ID" value="NZ_JBIVGG010000001.1"/>
</dbReference>
<comment type="similarity">
    <text evidence="1 3">Belongs to the TPP enzyme family.</text>
</comment>
<dbReference type="SUPFAM" id="SSF52467">
    <property type="entry name" value="DHS-like NAD/FAD-binding domain"/>
    <property type="match status" value="1"/>
</dbReference>
<dbReference type="InterPro" id="IPR029061">
    <property type="entry name" value="THDP-binding"/>
</dbReference>
<dbReference type="GO" id="GO:0102481">
    <property type="term" value="F:3D-(3,5/4)-trihydroxycyclohexane-1,2-dione hydrolase activity"/>
    <property type="evidence" value="ECO:0007669"/>
    <property type="project" value="UniProtKB-EC"/>
</dbReference>
<keyword evidence="2 3" id="KW-0786">Thiamine pyrophosphate</keyword>
<feature type="domain" description="Thiamine pyrophosphate enzyme N-terminal TPP-binding" evidence="6">
    <location>
        <begin position="52"/>
        <end position="128"/>
    </location>
</feature>
<dbReference type="NCBIfam" id="TIGR04377">
    <property type="entry name" value="myo_inos_iolD"/>
    <property type="match status" value="1"/>
</dbReference>
<dbReference type="InterPro" id="IPR030817">
    <property type="entry name" value="Myo_inos_IolD"/>
</dbReference>
<dbReference type="InterPro" id="IPR011766">
    <property type="entry name" value="TPP_enzyme_TPP-bd"/>
</dbReference>
<dbReference type="Gene3D" id="3.40.50.1220">
    <property type="entry name" value="TPP-binding domain"/>
    <property type="match status" value="1"/>
</dbReference>
<gene>
    <name evidence="7" type="primary">iolD</name>
    <name evidence="7" type="ORF">ACIP2Z_00570</name>
</gene>
<evidence type="ECO:0000259" key="5">
    <source>
        <dbReference type="Pfam" id="PF02775"/>
    </source>
</evidence>
<dbReference type="SUPFAM" id="SSF52518">
    <property type="entry name" value="Thiamin diphosphate-binding fold (THDP-binding)"/>
    <property type="match status" value="2"/>
</dbReference>
<dbReference type="Pfam" id="PF00205">
    <property type="entry name" value="TPP_enzyme_M"/>
    <property type="match status" value="1"/>
</dbReference>
<feature type="domain" description="Thiamine pyrophosphate enzyme central" evidence="4">
    <location>
        <begin position="222"/>
        <end position="356"/>
    </location>
</feature>
<evidence type="ECO:0000256" key="1">
    <source>
        <dbReference type="ARBA" id="ARBA00007812"/>
    </source>
</evidence>
<dbReference type="CDD" id="cd07035">
    <property type="entry name" value="TPP_PYR_POX_like"/>
    <property type="match status" value="1"/>
</dbReference>
<dbReference type="Pfam" id="PF02776">
    <property type="entry name" value="TPP_enzyme_N"/>
    <property type="match status" value="1"/>
</dbReference>
<dbReference type="Pfam" id="PF02775">
    <property type="entry name" value="TPP_enzyme_C"/>
    <property type="match status" value="1"/>
</dbReference>
<evidence type="ECO:0000259" key="4">
    <source>
        <dbReference type="Pfam" id="PF00205"/>
    </source>
</evidence>
<dbReference type="PANTHER" id="PTHR18968:SF9">
    <property type="entry name" value="3D-(3,5_4)-TRIHYDROXYCYCLOHEXANE-1,2-DIONE HYDROLASE"/>
    <property type="match status" value="1"/>
</dbReference>
<evidence type="ECO:0000259" key="6">
    <source>
        <dbReference type="Pfam" id="PF02776"/>
    </source>
</evidence>
<protein>
    <submittedName>
        <fullName evidence="7">3D-(3,5/4)-trihydroxycyclohexane-1,2-dione acylhydrolase (Decyclizing)</fullName>
        <ecNumber evidence="7">3.7.1.22</ecNumber>
    </submittedName>
</protein>
<dbReference type="InterPro" id="IPR012000">
    <property type="entry name" value="Thiamin_PyroP_enz_cen_dom"/>
</dbReference>
<dbReference type="EC" id="3.7.1.22" evidence="7"/>
<evidence type="ECO:0000256" key="3">
    <source>
        <dbReference type="RuleBase" id="RU362132"/>
    </source>
</evidence>
<comment type="caution">
    <text evidence="7">The sequence shown here is derived from an EMBL/GenBank/DDBJ whole genome shotgun (WGS) entry which is preliminary data.</text>
</comment>
<organism evidence="7 8">
    <name type="scientific">Streptomyces iakyrus</name>
    <dbReference type="NCBI Taxonomy" id="68219"/>
    <lineage>
        <taxon>Bacteria</taxon>
        <taxon>Bacillati</taxon>
        <taxon>Actinomycetota</taxon>
        <taxon>Actinomycetes</taxon>
        <taxon>Kitasatosporales</taxon>
        <taxon>Streptomycetaceae</taxon>
        <taxon>Streptomyces</taxon>
    </lineage>
</organism>
<sequence>MSAPTRRLTTAQALVRFLSAQYTERDGLRRRLIAGTWGIFGHGNVAGLGQALLEAGEEVMPFHQGRNEQSMVHAAVGHARQLNRLSAQAVTTSIGPGATNLVTGAALATINRLPVLLLPGDYFASHAPDPLLQQLEHPVEADVSVNDTLRPVSRYFDRITRPEALIPSALQAMRVLADPAETGAVTLALPQDVQAEAYDWPEEFFAERVWYVRRPAPDPVELAAAVEAIRSAERPLIVAGGGVHHSEAEQALKAFVEATGIPVASTQAGKGSLRHDHPADLGGIGHTGTAVSDELARTADLVIGVGTRYTDFTTASGTLFQNPDVRFLNLNITGFDAHKLAARTLVCDARSGLEKLAEGLAGHRVSEAYEAGYRVGKERWDEVVEAAYRAADENAVPTQTQVLGALDAAVGDEDVVINAAGSLPGDLHKLWRSRSPRQYHLEYGYSCMGYEIPAGIGVQQAAPGTPVWALVGDGTYLMMPTEIVTAVQEGLPLNIVLIQNHGYASIGGLSEETGGERFGTAYRFRAADGTFTGAPLPVDLAANAASLGMDVLRAKTVRELREALAAARASDRPTCVYVETDPAPTAPPAEAWWDVPVAETASREAAVEARERYDRQVADRRRHL</sequence>
<name>A0ABW8F5X3_9ACTN</name>
<dbReference type="Proteomes" id="UP001617511">
    <property type="component" value="Unassembled WGS sequence"/>
</dbReference>
<dbReference type="Gene3D" id="3.40.50.970">
    <property type="match status" value="2"/>
</dbReference>
<reference evidence="7 8" key="1">
    <citation type="submission" date="2024-10" db="EMBL/GenBank/DDBJ databases">
        <title>The Natural Products Discovery Center: Release of the First 8490 Sequenced Strains for Exploring Actinobacteria Biosynthetic Diversity.</title>
        <authorList>
            <person name="Kalkreuter E."/>
            <person name="Kautsar S.A."/>
            <person name="Yang D."/>
            <person name="Bader C.D."/>
            <person name="Teijaro C.N."/>
            <person name="Fluegel L."/>
            <person name="Davis C.M."/>
            <person name="Simpson J.R."/>
            <person name="Lauterbach L."/>
            <person name="Steele A.D."/>
            <person name="Gui C."/>
            <person name="Meng S."/>
            <person name="Li G."/>
            <person name="Viehrig K."/>
            <person name="Ye F."/>
            <person name="Su P."/>
            <person name="Kiefer A.F."/>
            <person name="Nichols A."/>
            <person name="Cepeda A.J."/>
            <person name="Yan W."/>
            <person name="Fan B."/>
            <person name="Jiang Y."/>
            <person name="Adhikari A."/>
            <person name="Zheng C.-J."/>
            <person name="Schuster L."/>
            <person name="Cowan T.M."/>
            <person name="Smanski M.J."/>
            <person name="Chevrette M.G."/>
            <person name="De Carvalho L.P.S."/>
            <person name="Shen B."/>
        </authorList>
    </citation>
    <scope>NUCLEOTIDE SEQUENCE [LARGE SCALE GENOMIC DNA]</scope>
    <source>
        <strain evidence="7 8">NPDC089932</strain>
    </source>
</reference>
<dbReference type="PANTHER" id="PTHR18968">
    <property type="entry name" value="THIAMINE PYROPHOSPHATE ENZYMES"/>
    <property type="match status" value="1"/>
</dbReference>